<accession>A0A916ZJ28</accession>
<organism evidence="2 3">
    <name type="scientific">Sandarakinorhabdus glacialis</name>
    <dbReference type="NCBI Taxonomy" id="1614636"/>
    <lineage>
        <taxon>Bacteria</taxon>
        <taxon>Pseudomonadati</taxon>
        <taxon>Pseudomonadota</taxon>
        <taxon>Alphaproteobacteria</taxon>
        <taxon>Sphingomonadales</taxon>
        <taxon>Sphingosinicellaceae</taxon>
        <taxon>Sandarakinorhabdus</taxon>
    </lineage>
</organism>
<dbReference type="PROSITE" id="PS50404">
    <property type="entry name" value="GST_NTER"/>
    <property type="match status" value="1"/>
</dbReference>
<evidence type="ECO:0000313" key="2">
    <source>
        <dbReference type="EMBL" id="GGD98977.1"/>
    </source>
</evidence>
<dbReference type="SUPFAM" id="SSF47616">
    <property type="entry name" value="GST C-terminal domain-like"/>
    <property type="match status" value="1"/>
</dbReference>
<dbReference type="Pfam" id="PF02798">
    <property type="entry name" value="GST_N"/>
    <property type="match status" value="1"/>
</dbReference>
<dbReference type="Proteomes" id="UP000635071">
    <property type="component" value="Unassembled WGS sequence"/>
</dbReference>
<reference evidence="2" key="2">
    <citation type="submission" date="2020-09" db="EMBL/GenBank/DDBJ databases">
        <authorList>
            <person name="Sun Q."/>
            <person name="Zhou Y."/>
        </authorList>
    </citation>
    <scope>NUCLEOTIDE SEQUENCE</scope>
    <source>
        <strain evidence="2">CGMCC 1.15519</strain>
    </source>
</reference>
<feature type="domain" description="GST N-terminal" evidence="1">
    <location>
        <begin position="1"/>
        <end position="78"/>
    </location>
</feature>
<dbReference type="InterPro" id="IPR040079">
    <property type="entry name" value="Glutathione_S-Trfase"/>
</dbReference>
<dbReference type="InterPro" id="IPR004045">
    <property type="entry name" value="Glutathione_S-Trfase_N"/>
</dbReference>
<evidence type="ECO:0000313" key="3">
    <source>
        <dbReference type="Proteomes" id="UP000635071"/>
    </source>
</evidence>
<gene>
    <name evidence="2" type="ORF">GCM10011529_01380</name>
</gene>
<dbReference type="SFLD" id="SFLDG01150">
    <property type="entry name" value="Main.1:_Beta-like"/>
    <property type="match status" value="1"/>
</dbReference>
<protein>
    <submittedName>
        <fullName evidence="2">Glutathione S-transferase</fullName>
    </submittedName>
</protein>
<dbReference type="RefSeq" id="WP_188761003.1">
    <property type="nucleotide sequence ID" value="NZ_BMJM01000001.1"/>
</dbReference>
<dbReference type="Pfam" id="PF13410">
    <property type="entry name" value="GST_C_2"/>
    <property type="match status" value="1"/>
</dbReference>
<dbReference type="SFLD" id="SFLDG00358">
    <property type="entry name" value="Main_(cytGST)"/>
    <property type="match status" value="1"/>
</dbReference>
<reference evidence="2" key="1">
    <citation type="journal article" date="2014" name="Int. J. Syst. Evol. Microbiol.">
        <title>Complete genome sequence of Corynebacterium casei LMG S-19264T (=DSM 44701T), isolated from a smear-ripened cheese.</title>
        <authorList>
            <consortium name="US DOE Joint Genome Institute (JGI-PGF)"/>
            <person name="Walter F."/>
            <person name="Albersmeier A."/>
            <person name="Kalinowski J."/>
            <person name="Ruckert C."/>
        </authorList>
    </citation>
    <scope>NUCLEOTIDE SEQUENCE</scope>
    <source>
        <strain evidence="2">CGMCC 1.15519</strain>
    </source>
</reference>
<dbReference type="Gene3D" id="3.40.30.10">
    <property type="entry name" value="Glutaredoxin"/>
    <property type="match status" value="1"/>
</dbReference>
<dbReference type="InterPro" id="IPR036282">
    <property type="entry name" value="Glutathione-S-Trfase_C_sf"/>
</dbReference>
<dbReference type="SFLD" id="SFLDS00019">
    <property type="entry name" value="Glutathione_Transferase_(cytos"/>
    <property type="match status" value="1"/>
</dbReference>
<dbReference type="InterPro" id="IPR036249">
    <property type="entry name" value="Thioredoxin-like_sf"/>
</dbReference>
<comment type="caution">
    <text evidence="2">The sequence shown here is derived from an EMBL/GenBank/DDBJ whole genome shotgun (WGS) entry which is preliminary data.</text>
</comment>
<keyword evidence="3" id="KW-1185">Reference proteome</keyword>
<sequence>MKLWHCKDARSFRVLWTLEELGLDYELELLPFPPRWMKPEYLQVNPLGTIPYFEDGSAKMTESAAICEYLAVKYGSGLAVRAEEEDFGAWLNWLHHGEATLTFPQTLVFRYLTLEKPENRNPKVAGDYRKWFVARTVLAERALADGREFLCAGRFTVADVSVAYAMQFAETLGHLGEVGPGLRDWWGRLQGREGFLRAKARQAG</sequence>
<dbReference type="EMBL" id="BMJM01000001">
    <property type="protein sequence ID" value="GGD98977.1"/>
    <property type="molecule type" value="Genomic_DNA"/>
</dbReference>
<dbReference type="PANTHER" id="PTHR44051">
    <property type="entry name" value="GLUTATHIONE S-TRANSFERASE-RELATED"/>
    <property type="match status" value="1"/>
</dbReference>
<dbReference type="SUPFAM" id="SSF52833">
    <property type="entry name" value="Thioredoxin-like"/>
    <property type="match status" value="1"/>
</dbReference>
<dbReference type="PANTHER" id="PTHR44051:SF21">
    <property type="entry name" value="GLUTATHIONE S-TRANSFERASE FAMILY PROTEIN"/>
    <property type="match status" value="1"/>
</dbReference>
<evidence type="ECO:0000259" key="1">
    <source>
        <dbReference type="PROSITE" id="PS50404"/>
    </source>
</evidence>
<name>A0A916ZJ28_9SPHN</name>
<dbReference type="Gene3D" id="1.20.1050.10">
    <property type="match status" value="1"/>
</dbReference>
<dbReference type="CDD" id="cd03046">
    <property type="entry name" value="GST_N_GTT1_like"/>
    <property type="match status" value="1"/>
</dbReference>
<dbReference type="AlphaFoldDB" id="A0A916ZJ28"/>
<proteinExistence type="predicted"/>